<evidence type="ECO:0000313" key="13">
    <source>
        <dbReference type="Proteomes" id="UP000824321"/>
    </source>
</evidence>
<evidence type="ECO:0000256" key="7">
    <source>
        <dbReference type="ARBA" id="ARBA00022927"/>
    </source>
</evidence>
<keyword evidence="9" id="KW-0472">Membrane</keyword>
<dbReference type="Gene3D" id="3.30.1150.10">
    <property type="match status" value="1"/>
</dbReference>
<evidence type="ECO:0000256" key="4">
    <source>
        <dbReference type="ARBA" id="ARBA00022475"/>
    </source>
</evidence>
<evidence type="ECO:0000313" key="12">
    <source>
        <dbReference type="EMBL" id="QZD94736.1"/>
    </source>
</evidence>
<keyword evidence="6" id="KW-0812">Transmembrane</keyword>
<dbReference type="PROSITE" id="PS52015">
    <property type="entry name" value="TONB_CTD"/>
    <property type="match status" value="1"/>
</dbReference>
<dbReference type="InterPro" id="IPR006260">
    <property type="entry name" value="TonB/TolA_C"/>
</dbReference>
<evidence type="ECO:0000256" key="8">
    <source>
        <dbReference type="ARBA" id="ARBA00022989"/>
    </source>
</evidence>
<feature type="chain" id="PRO_5047035162" evidence="10">
    <location>
        <begin position="22"/>
        <end position="234"/>
    </location>
</feature>
<sequence>MRVAALMPIIVSSLVASGATAQEEDRSRAATPIAVADWGPKVQQDYPSLALRNGEQGTVTMRITIDVTGRVSACEVTTSSGSTSLDAAGCRAMMIHARFNPALDKNGNPIASTSTQSIRYLLPEGAKPMHFAPPSPIDESEWRNKVFDEAFVTDIEATETGSALFLLTIDEQGAPVGCGMLWPSGDADLDRRTCGRLLAQARFLPARLKDGDTIPGSYSVAYPSLEAVKASSQN</sequence>
<keyword evidence="8" id="KW-1133">Transmembrane helix</keyword>
<feature type="signal peptide" evidence="10">
    <location>
        <begin position="1"/>
        <end position="21"/>
    </location>
</feature>
<keyword evidence="10" id="KW-0732">Signal</keyword>
<comment type="subcellular location">
    <subcellularLocation>
        <location evidence="1">Cell inner membrane</location>
        <topology evidence="1">Single-pass membrane protein</topology>
        <orientation evidence="1">Periplasmic side</orientation>
    </subcellularLocation>
</comment>
<dbReference type="Pfam" id="PF03544">
    <property type="entry name" value="TonB_C"/>
    <property type="match status" value="1"/>
</dbReference>
<protein>
    <submittedName>
        <fullName evidence="12">Energy transducer TonB</fullName>
    </submittedName>
</protein>
<evidence type="ECO:0000259" key="11">
    <source>
        <dbReference type="PROSITE" id="PS52015"/>
    </source>
</evidence>
<dbReference type="Proteomes" id="UP000824321">
    <property type="component" value="Chromosome"/>
</dbReference>
<accession>A0ABX9A0E3</accession>
<keyword evidence="3" id="KW-0813">Transport</keyword>
<dbReference type="EMBL" id="CP081294">
    <property type="protein sequence ID" value="QZD94736.1"/>
    <property type="molecule type" value="Genomic_DNA"/>
</dbReference>
<feature type="domain" description="TonB C-terminal" evidence="11">
    <location>
        <begin position="31"/>
        <end position="129"/>
    </location>
</feature>
<dbReference type="InterPro" id="IPR051045">
    <property type="entry name" value="TonB-dependent_transducer"/>
</dbReference>
<evidence type="ECO:0000256" key="1">
    <source>
        <dbReference type="ARBA" id="ARBA00004383"/>
    </source>
</evidence>
<evidence type="ECO:0000256" key="9">
    <source>
        <dbReference type="ARBA" id="ARBA00023136"/>
    </source>
</evidence>
<dbReference type="PANTHER" id="PTHR33446:SF2">
    <property type="entry name" value="PROTEIN TONB"/>
    <property type="match status" value="1"/>
</dbReference>
<keyword evidence="7" id="KW-0653">Protein transport</keyword>
<dbReference type="PANTHER" id="PTHR33446">
    <property type="entry name" value="PROTEIN TONB-RELATED"/>
    <property type="match status" value="1"/>
</dbReference>
<dbReference type="RefSeq" id="WP_221430481.1">
    <property type="nucleotide sequence ID" value="NZ_CP081294.1"/>
</dbReference>
<organism evidence="12 13">
    <name type="scientific">Qipengyuania gelatinilytica</name>
    <dbReference type="NCBI Taxonomy" id="2867231"/>
    <lineage>
        <taxon>Bacteria</taxon>
        <taxon>Pseudomonadati</taxon>
        <taxon>Pseudomonadota</taxon>
        <taxon>Alphaproteobacteria</taxon>
        <taxon>Sphingomonadales</taxon>
        <taxon>Erythrobacteraceae</taxon>
        <taxon>Qipengyuania</taxon>
    </lineage>
</organism>
<keyword evidence="5" id="KW-0997">Cell inner membrane</keyword>
<gene>
    <name evidence="12" type="ORF">K3136_11680</name>
</gene>
<name>A0ABX9A0E3_9SPHN</name>
<dbReference type="SUPFAM" id="SSF74653">
    <property type="entry name" value="TolA/TonB C-terminal domain"/>
    <property type="match status" value="2"/>
</dbReference>
<evidence type="ECO:0000256" key="2">
    <source>
        <dbReference type="ARBA" id="ARBA00006555"/>
    </source>
</evidence>
<reference evidence="12 13" key="1">
    <citation type="submission" date="2021-08" db="EMBL/GenBank/DDBJ databases">
        <title>Comparative Genomics Analysis of the Genus Qipengyuania Reveals Extensive Genetic Diversity and Metabolic Versatility, Including the Description of Fifteen Novel Species.</title>
        <authorList>
            <person name="Liu Y."/>
        </authorList>
    </citation>
    <scope>NUCLEOTIDE SEQUENCE [LARGE SCALE GENOMIC DNA]</scope>
    <source>
        <strain evidence="12 13">1NDH1</strain>
    </source>
</reference>
<keyword evidence="13" id="KW-1185">Reference proteome</keyword>
<keyword evidence="4" id="KW-1003">Cell membrane</keyword>
<proteinExistence type="inferred from homology"/>
<evidence type="ECO:0000256" key="10">
    <source>
        <dbReference type="SAM" id="SignalP"/>
    </source>
</evidence>
<dbReference type="NCBIfam" id="TIGR01352">
    <property type="entry name" value="tonB_Cterm"/>
    <property type="match status" value="1"/>
</dbReference>
<evidence type="ECO:0000256" key="3">
    <source>
        <dbReference type="ARBA" id="ARBA00022448"/>
    </source>
</evidence>
<dbReference type="InterPro" id="IPR037682">
    <property type="entry name" value="TonB_C"/>
</dbReference>
<evidence type="ECO:0000256" key="6">
    <source>
        <dbReference type="ARBA" id="ARBA00022692"/>
    </source>
</evidence>
<comment type="similarity">
    <text evidence="2">Belongs to the TonB family.</text>
</comment>
<evidence type="ECO:0000256" key="5">
    <source>
        <dbReference type="ARBA" id="ARBA00022519"/>
    </source>
</evidence>